<evidence type="ECO:0000256" key="6">
    <source>
        <dbReference type="PIRSR" id="PIRSR000149-3"/>
    </source>
</evidence>
<evidence type="ECO:0000256" key="7">
    <source>
        <dbReference type="PIRSR" id="PIRSR000149-4"/>
    </source>
</evidence>
<dbReference type="Pfam" id="PF00044">
    <property type="entry name" value="Gp_dh_N"/>
    <property type="match status" value="1"/>
</dbReference>
<dbReference type="SUPFAM" id="SSF51735">
    <property type="entry name" value="NAD(P)-binding Rossmann-fold domains"/>
    <property type="match status" value="1"/>
</dbReference>
<evidence type="ECO:0000256" key="8">
    <source>
        <dbReference type="RuleBase" id="RU000397"/>
    </source>
</evidence>
<dbReference type="PRINTS" id="PR00078">
    <property type="entry name" value="G3PDHDRGNASE"/>
</dbReference>
<feature type="binding site" evidence="5">
    <location>
        <position position="177"/>
    </location>
    <ligand>
        <name>D-glyceraldehyde 3-phosphate</name>
        <dbReference type="ChEBI" id="CHEBI:59776"/>
    </ligand>
</feature>
<dbReference type="PIRSF" id="PIRSF000149">
    <property type="entry name" value="GAP_DH"/>
    <property type="match status" value="1"/>
</dbReference>
<evidence type="ECO:0000256" key="5">
    <source>
        <dbReference type="PIRSR" id="PIRSR000149-2"/>
    </source>
</evidence>
<dbReference type="Gene3D" id="3.40.50.720">
    <property type="entry name" value="NAD(P)-binding Rossmann-like Domain"/>
    <property type="match status" value="1"/>
</dbReference>
<evidence type="ECO:0000256" key="2">
    <source>
        <dbReference type="ARBA" id="ARBA00011881"/>
    </source>
</evidence>
<dbReference type="GO" id="GO:0016620">
    <property type="term" value="F:oxidoreductase activity, acting on the aldehyde or oxo group of donors, NAD or NADP as acceptor"/>
    <property type="evidence" value="ECO:0007669"/>
    <property type="project" value="InterPro"/>
</dbReference>
<dbReference type="InterPro" id="IPR020830">
    <property type="entry name" value="GlycerAld_3-P_DH_AS"/>
</dbReference>
<dbReference type="InterPro" id="IPR020828">
    <property type="entry name" value="GlycerAld_3-P_DH_NAD(P)-bd"/>
</dbReference>
<dbReference type="FunFam" id="3.40.50.720:FF:000001">
    <property type="entry name" value="Glyceraldehyde-3-phosphate dehydrogenase"/>
    <property type="match status" value="1"/>
</dbReference>
<dbReference type="CDD" id="cd05214">
    <property type="entry name" value="GAPDH_I_N"/>
    <property type="match status" value="1"/>
</dbReference>
<feature type="binding site" evidence="5">
    <location>
        <position position="228"/>
    </location>
    <ligand>
        <name>D-glyceraldehyde 3-phosphate</name>
        <dbReference type="ChEBI" id="CHEBI:59776"/>
    </ligand>
</feature>
<feature type="binding site" evidence="5">
    <location>
        <begin position="146"/>
        <end position="148"/>
    </location>
    <ligand>
        <name>D-glyceraldehyde 3-phosphate</name>
        <dbReference type="ChEBI" id="CHEBI:59776"/>
    </ligand>
</feature>
<evidence type="ECO:0000256" key="9">
    <source>
        <dbReference type="RuleBase" id="RU361160"/>
    </source>
</evidence>
<dbReference type="STRING" id="1677920.LS71_07000"/>
<accession>A0A4U8T934</accession>
<dbReference type="GO" id="GO:0051287">
    <property type="term" value="F:NAD binding"/>
    <property type="evidence" value="ECO:0007669"/>
    <property type="project" value="InterPro"/>
</dbReference>
<dbReference type="NCBIfam" id="TIGR01534">
    <property type="entry name" value="GAPDH-I"/>
    <property type="match status" value="1"/>
</dbReference>
<dbReference type="OrthoDB" id="9803304at2"/>
<dbReference type="FunFam" id="3.30.360.10:FF:000002">
    <property type="entry name" value="Glyceraldehyde-3-phosphate dehydrogenase"/>
    <property type="match status" value="1"/>
</dbReference>
<sequence length="338" mass="37064">MATKVAVNGTGRIGLCAIRLLDCSDDLELVAINTTMPIDTLVHLLHYDSVHRGFDFVKKINDNTLEMNNKPVRVLSDRDPANLDFGEAECVIECTGKFNSLEKSKVHLKNNVKRVIISAPADNTPTFVYGVNHKEYAGESIISNASCTTNALAPIVKVLDSVFGIENGLMTTIHSYTNDQNLLDTKHKDLRRARAAALNMIPTSTGAAKAIGLVMPHLSGKLNGIAIRVPTPDVSLIDLSVNLKTRTDKDSMLKAFEDAANGEILESSLKGSLLIDEEMRVSSDFVGFLYSSIIVPDKCMVIDNEANGSLAKILAWYDNEMGYTYRLIDMCEHICKDL</sequence>
<dbReference type="Proteomes" id="UP000029733">
    <property type="component" value="Unassembled WGS sequence"/>
</dbReference>
<dbReference type="EMBL" id="JRPR02000006">
    <property type="protein sequence ID" value="TLD96094.1"/>
    <property type="molecule type" value="Genomic_DNA"/>
</dbReference>
<evidence type="ECO:0000313" key="12">
    <source>
        <dbReference type="Proteomes" id="UP000029733"/>
    </source>
</evidence>
<dbReference type="CDD" id="cd18126">
    <property type="entry name" value="GAPDH_I_C"/>
    <property type="match status" value="1"/>
</dbReference>
<evidence type="ECO:0000256" key="1">
    <source>
        <dbReference type="ARBA" id="ARBA00007406"/>
    </source>
</evidence>
<dbReference type="SMART" id="SM00846">
    <property type="entry name" value="Gp_dh_N"/>
    <property type="match status" value="1"/>
</dbReference>
<dbReference type="Gene3D" id="3.30.360.10">
    <property type="entry name" value="Dihydrodipicolinate Reductase, domain 2"/>
    <property type="match status" value="1"/>
</dbReference>
<keyword evidence="6" id="KW-0520">NAD</keyword>
<keyword evidence="3 9" id="KW-0560">Oxidoreductase</keyword>
<reference evidence="11 12" key="1">
    <citation type="journal article" date="2014" name="Genome Announc.">
        <title>Draft genome sequences of eight enterohepatic helicobacter species isolated from both laboratory and wild rodents.</title>
        <authorList>
            <person name="Sheh A."/>
            <person name="Shen Z."/>
            <person name="Fox J.G."/>
        </authorList>
    </citation>
    <scope>NUCLEOTIDE SEQUENCE [LARGE SCALE GENOMIC DNA]</scope>
    <source>
        <strain evidence="11 12">MIT 09-6949</strain>
    </source>
</reference>
<gene>
    <name evidence="11" type="primary">gap</name>
    <name evidence="11" type="ORF">LS71_007575</name>
</gene>
<evidence type="ECO:0000256" key="3">
    <source>
        <dbReference type="ARBA" id="ARBA00023002"/>
    </source>
</evidence>
<evidence type="ECO:0000256" key="4">
    <source>
        <dbReference type="PIRSR" id="PIRSR000149-1"/>
    </source>
</evidence>
<dbReference type="SUPFAM" id="SSF55347">
    <property type="entry name" value="Glyceraldehyde-3-phosphate dehydrogenase-like, C-terminal domain"/>
    <property type="match status" value="1"/>
</dbReference>
<comment type="similarity">
    <text evidence="1 8">Belongs to the glyceraldehyde-3-phosphate dehydrogenase family.</text>
</comment>
<feature type="domain" description="Glyceraldehyde 3-phosphate dehydrogenase NAD(P) binding" evidence="10">
    <location>
        <begin position="3"/>
        <end position="147"/>
    </location>
</feature>
<dbReference type="InterPro" id="IPR006424">
    <property type="entry name" value="Glyceraldehyde-3-P_DH_1"/>
</dbReference>
<dbReference type="InterPro" id="IPR020829">
    <property type="entry name" value="GlycerAld_3-P_DH_cat"/>
</dbReference>
<name>A0A4U8T934_9HELI</name>
<evidence type="ECO:0000259" key="10">
    <source>
        <dbReference type="SMART" id="SM00846"/>
    </source>
</evidence>
<feature type="binding site" evidence="5">
    <location>
        <begin position="205"/>
        <end position="206"/>
    </location>
    <ligand>
        <name>D-glyceraldehyde 3-phosphate</name>
        <dbReference type="ChEBI" id="CHEBI:59776"/>
    </ligand>
</feature>
<dbReference type="InterPro" id="IPR020831">
    <property type="entry name" value="GlycerAld/Erythrose_P_DH"/>
</dbReference>
<dbReference type="EC" id="1.2.1.-" evidence="9"/>
<feature type="active site" description="Nucleophile" evidence="4">
    <location>
        <position position="147"/>
    </location>
</feature>
<dbReference type="PROSITE" id="PS00071">
    <property type="entry name" value="GAPDH"/>
    <property type="match status" value="1"/>
</dbReference>
<dbReference type="GO" id="GO:0006006">
    <property type="term" value="P:glucose metabolic process"/>
    <property type="evidence" value="ECO:0007669"/>
    <property type="project" value="InterPro"/>
</dbReference>
<feature type="binding site" evidence="6">
    <location>
        <position position="319"/>
    </location>
    <ligand>
        <name>NAD(+)</name>
        <dbReference type="ChEBI" id="CHEBI:57540"/>
    </ligand>
</feature>
<feature type="binding site" evidence="6">
    <location>
        <position position="78"/>
    </location>
    <ligand>
        <name>NAD(+)</name>
        <dbReference type="ChEBI" id="CHEBI:57540"/>
    </ligand>
</feature>
<dbReference type="InterPro" id="IPR036291">
    <property type="entry name" value="NAD(P)-bd_dom_sf"/>
</dbReference>
<feature type="binding site" evidence="6">
    <location>
        <begin position="12"/>
        <end position="13"/>
    </location>
    <ligand>
        <name>NAD(+)</name>
        <dbReference type="ChEBI" id="CHEBI:57540"/>
    </ligand>
</feature>
<dbReference type="PANTHER" id="PTHR43148">
    <property type="entry name" value="GLYCERALDEHYDE-3-PHOSPHATE DEHYDROGENASE 2"/>
    <property type="match status" value="1"/>
</dbReference>
<comment type="caution">
    <text evidence="11">The sequence shown here is derived from an EMBL/GenBank/DDBJ whole genome shotgun (WGS) entry which is preliminary data.</text>
</comment>
<protein>
    <recommendedName>
        <fullName evidence="9">Glyceraldehyde-3-phosphate dehydrogenase</fullName>
        <ecNumber evidence="9">1.2.1.-</ecNumber>
    </recommendedName>
</protein>
<feature type="site" description="Activates thiol group during catalysis" evidence="7">
    <location>
        <position position="174"/>
    </location>
</feature>
<keyword evidence="12" id="KW-1185">Reference proteome</keyword>
<keyword evidence="6" id="KW-0547">Nucleotide-binding</keyword>
<proteinExistence type="inferred from homology"/>
<dbReference type="AlphaFoldDB" id="A0A4U8T934"/>
<comment type="subunit">
    <text evidence="2">Homotetramer.</text>
</comment>
<organism evidence="11 12">
    <name type="scientific">Helicobacter jaachi</name>
    <dbReference type="NCBI Taxonomy" id="1677920"/>
    <lineage>
        <taxon>Bacteria</taxon>
        <taxon>Pseudomonadati</taxon>
        <taxon>Campylobacterota</taxon>
        <taxon>Epsilonproteobacteria</taxon>
        <taxon>Campylobacterales</taxon>
        <taxon>Helicobacteraceae</taxon>
        <taxon>Helicobacter</taxon>
    </lineage>
</organism>
<evidence type="ECO:0000313" key="11">
    <source>
        <dbReference type="EMBL" id="TLD96094.1"/>
    </source>
</evidence>
<dbReference type="RefSeq" id="WP_034355708.1">
    <property type="nucleotide sequence ID" value="NZ_JRPR02000006.1"/>
</dbReference>
<dbReference type="Pfam" id="PF02800">
    <property type="entry name" value="Gp_dh_C"/>
    <property type="match status" value="1"/>
</dbReference>
<feature type="binding site" evidence="6">
    <location>
        <position position="118"/>
    </location>
    <ligand>
        <name>NAD(+)</name>
        <dbReference type="ChEBI" id="CHEBI:57540"/>
    </ligand>
</feature>
<dbReference type="GO" id="GO:0050661">
    <property type="term" value="F:NADP binding"/>
    <property type="evidence" value="ECO:0007669"/>
    <property type="project" value="InterPro"/>
</dbReference>